<protein>
    <submittedName>
        <fullName evidence="1">Uncharacterized protein</fullName>
    </submittedName>
</protein>
<sequence length="136" mass="14696">EFELTGLQGTRLVAQTEDDQLNVVDLTSSQTIELEKPSTSWASYLFTPLKAVSDIISYAAQNPTKTVMISLVLVAQLTLAAGIPEIKPAPSSCECYCDIRDKGAFPFHAESAGMVTGTYMCSVICNQRGGYFNSCN</sequence>
<comment type="caution">
    <text evidence="1">The sequence shown here is derived from an EMBL/GenBank/DDBJ whole genome shotgun (WGS) entry which is preliminary data.</text>
</comment>
<evidence type="ECO:0000313" key="2">
    <source>
        <dbReference type="Proteomes" id="UP000664414"/>
    </source>
</evidence>
<reference evidence="1" key="1">
    <citation type="submission" date="2021-02" db="EMBL/GenBank/DDBJ databases">
        <title>Thiocyanate and organic carbon inputs drive convergent selection for specific autotrophic Afipia and Thiobacillus strains within complex microbiomes.</title>
        <authorList>
            <person name="Huddy R.J."/>
            <person name="Sachdeva R."/>
            <person name="Kadzinga F."/>
            <person name="Kantor R.S."/>
            <person name="Harrison S.T.L."/>
            <person name="Banfield J.F."/>
        </authorList>
    </citation>
    <scope>NUCLEOTIDE SEQUENCE</scope>
    <source>
        <strain evidence="1">SCN18_10_11_15_R4_P_38_20</strain>
    </source>
</reference>
<gene>
    <name evidence="1" type="ORF">J0H12_00095</name>
</gene>
<dbReference type="Proteomes" id="UP000664414">
    <property type="component" value="Unassembled WGS sequence"/>
</dbReference>
<feature type="non-terminal residue" evidence="1">
    <location>
        <position position="1"/>
    </location>
</feature>
<name>A0A8J7PRT2_9PROT</name>
<proteinExistence type="predicted"/>
<dbReference type="AlphaFoldDB" id="A0A8J7PRT2"/>
<organism evidence="1 2">
    <name type="scientific">Candidatus Paracaedimonas acanthamoebae</name>
    <dbReference type="NCBI Taxonomy" id="244581"/>
    <lineage>
        <taxon>Bacteria</taxon>
        <taxon>Pseudomonadati</taxon>
        <taxon>Pseudomonadota</taxon>
        <taxon>Alphaproteobacteria</taxon>
        <taxon>Holosporales</taxon>
        <taxon>Caedimonadaceae</taxon>
        <taxon>Candidatus Paracaedimonas</taxon>
    </lineage>
</organism>
<evidence type="ECO:0000313" key="1">
    <source>
        <dbReference type="EMBL" id="MBN9412314.1"/>
    </source>
</evidence>
<accession>A0A8J7PRT2</accession>
<dbReference type="EMBL" id="JAFKGL010000010">
    <property type="protein sequence ID" value="MBN9412314.1"/>
    <property type="molecule type" value="Genomic_DNA"/>
</dbReference>